<evidence type="ECO:0000256" key="1">
    <source>
        <dbReference type="SAM" id="Phobius"/>
    </source>
</evidence>
<keyword evidence="1" id="KW-1133">Transmembrane helix</keyword>
<name>A0AA97D987_9FIRM</name>
<reference evidence="2 3" key="1">
    <citation type="submission" date="2024-06" db="EMBL/GenBank/DDBJ databases">
        <title>Caproicibacterium argilliputei sp. nov, a novel caproic acid producing anaerobic bacterium isolated from pit mud.</title>
        <authorList>
            <person name="Xia S."/>
        </authorList>
    </citation>
    <scope>NUCLEOTIDE SEQUENCE [LARGE SCALE GENOMIC DNA]</scope>
    <source>
        <strain evidence="2 3">ZCY20-5</strain>
    </source>
</reference>
<organism evidence="2 3">
    <name type="scientific">Caproicibacterium argilliputei</name>
    <dbReference type="NCBI Taxonomy" id="3030016"/>
    <lineage>
        <taxon>Bacteria</taxon>
        <taxon>Bacillati</taxon>
        <taxon>Bacillota</taxon>
        <taxon>Clostridia</taxon>
        <taxon>Eubacteriales</taxon>
        <taxon>Oscillospiraceae</taxon>
        <taxon>Caproicibacterium</taxon>
    </lineage>
</organism>
<dbReference type="KEGG" id="carl:PXC00_11340"/>
<keyword evidence="3" id="KW-1185">Reference proteome</keyword>
<dbReference type="EMBL" id="CP135996">
    <property type="protein sequence ID" value="WOC31777.1"/>
    <property type="molecule type" value="Genomic_DNA"/>
</dbReference>
<proteinExistence type="predicted"/>
<sequence length="236" mass="25429">MQQFILGAVLLIAGILLDLIYNRMRQTDAKPEQILDVREVSAHLREGKSGTFTVRAPLQTEQPSVSALDGKAAAYWEARVLALEGNRQREVYSGKSEGQPFLQDAPGEEKLWVDIPSFGDSAELLPSHMDTAQPGSELFRTVEKLVSYHPGKAFCGYRVLEGCIRPGQQVLLSGTVRRHDGKLLAQAGVHGQSRLTYREPEAASGQAQLSTSGKVLLAVGAAAVVAGLLLVISGLL</sequence>
<gene>
    <name evidence="2" type="ORF">PXC00_11340</name>
</gene>
<evidence type="ECO:0000313" key="2">
    <source>
        <dbReference type="EMBL" id="WOC31777.1"/>
    </source>
</evidence>
<dbReference type="AlphaFoldDB" id="A0AA97D987"/>
<reference evidence="3" key="2">
    <citation type="submission" date="2024-06" db="EMBL/GenBank/DDBJ databases">
        <title>Caproicibacterium argilliputei sp. nov, a novel caproic acid producing anaerobic bacterium isolated from pit mud.</title>
        <authorList>
            <person name="Zeng C."/>
        </authorList>
    </citation>
    <scope>NUCLEOTIDE SEQUENCE [LARGE SCALE GENOMIC DNA]</scope>
    <source>
        <strain evidence="3">ZCY20-5</strain>
    </source>
</reference>
<keyword evidence="1" id="KW-0472">Membrane</keyword>
<accession>A0AA97D987</accession>
<feature type="transmembrane region" description="Helical" evidence="1">
    <location>
        <begin position="215"/>
        <end position="235"/>
    </location>
</feature>
<dbReference type="Proteomes" id="UP001300604">
    <property type="component" value="Chromosome"/>
</dbReference>
<evidence type="ECO:0000313" key="3">
    <source>
        <dbReference type="Proteomes" id="UP001300604"/>
    </source>
</evidence>
<feature type="transmembrane region" description="Helical" evidence="1">
    <location>
        <begin position="6"/>
        <end position="24"/>
    </location>
</feature>
<protein>
    <submittedName>
        <fullName evidence="2">Uncharacterized protein</fullName>
    </submittedName>
</protein>
<reference evidence="3" key="3">
    <citation type="submission" date="2024-06" db="EMBL/GenBank/DDBJ databases">
        <authorList>
            <person name="Zeng C."/>
        </authorList>
    </citation>
    <scope>NUCLEOTIDE SEQUENCE [LARGE SCALE GENOMIC DNA]</scope>
    <source>
        <strain evidence="3">ZCY20-5</strain>
    </source>
</reference>
<dbReference type="RefSeq" id="WP_275846802.1">
    <property type="nucleotide sequence ID" value="NZ_CP135996.1"/>
</dbReference>
<keyword evidence="1" id="KW-0812">Transmembrane</keyword>